<comment type="cofactor">
    <cofactor evidence="1">
        <name>FAD</name>
        <dbReference type="ChEBI" id="CHEBI:57692"/>
    </cofactor>
</comment>
<proteinExistence type="inferred from homology"/>
<dbReference type="Pfam" id="PF00732">
    <property type="entry name" value="GMC_oxred_N"/>
    <property type="match status" value="1"/>
</dbReference>
<dbReference type="SUPFAM" id="SSF51905">
    <property type="entry name" value="FAD/NAD(P)-binding domain"/>
    <property type="match status" value="1"/>
</dbReference>
<dbReference type="Proteomes" id="UP000267418">
    <property type="component" value="Unassembled WGS sequence"/>
</dbReference>
<protein>
    <submittedName>
        <fullName evidence="8">Glucose-methanol-choline oxidoreductase</fullName>
    </submittedName>
</protein>
<dbReference type="Gene3D" id="3.30.560.10">
    <property type="entry name" value="Glucose Oxidase, domain 3"/>
    <property type="match status" value="1"/>
</dbReference>
<dbReference type="RefSeq" id="WP_126472900.1">
    <property type="nucleotide sequence ID" value="NZ_RXOE01000008.1"/>
</dbReference>
<dbReference type="InterPro" id="IPR012132">
    <property type="entry name" value="GMC_OxRdtase"/>
</dbReference>
<dbReference type="PANTHER" id="PTHR11552">
    <property type="entry name" value="GLUCOSE-METHANOL-CHOLINE GMC OXIDOREDUCTASE"/>
    <property type="match status" value="1"/>
</dbReference>
<dbReference type="SUPFAM" id="SSF54373">
    <property type="entry name" value="FAD-linked reductases, C-terminal domain"/>
    <property type="match status" value="1"/>
</dbReference>
<keyword evidence="4 5" id="KW-0274">FAD</keyword>
<comment type="similarity">
    <text evidence="2 5">Belongs to the GMC oxidoreductase family.</text>
</comment>
<evidence type="ECO:0000259" key="7">
    <source>
        <dbReference type="PROSITE" id="PS00624"/>
    </source>
</evidence>
<accession>A0A3S0GU59</accession>
<dbReference type="EMBL" id="RXOE01000008">
    <property type="protein sequence ID" value="RTQ31873.1"/>
    <property type="molecule type" value="Genomic_DNA"/>
</dbReference>
<dbReference type="AlphaFoldDB" id="A0A3S0GU59"/>
<gene>
    <name evidence="8" type="ORF">EJP69_24860</name>
</gene>
<dbReference type="PROSITE" id="PS00624">
    <property type="entry name" value="GMC_OXRED_2"/>
    <property type="match status" value="1"/>
</dbReference>
<evidence type="ECO:0000256" key="2">
    <source>
        <dbReference type="ARBA" id="ARBA00010790"/>
    </source>
</evidence>
<dbReference type="PROSITE" id="PS00623">
    <property type="entry name" value="GMC_OXRED_1"/>
    <property type="match status" value="1"/>
</dbReference>
<dbReference type="InterPro" id="IPR000172">
    <property type="entry name" value="GMC_OxRdtase_N"/>
</dbReference>
<dbReference type="OrthoDB" id="9785276at2"/>
<evidence type="ECO:0000313" key="8">
    <source>
        <dbReference type="EMBL" id="RTQ31873.1"/>
    </source>
</evidence>
<dbReference type="GO" id="GO:0050660">
    <property type="term" value="F:flavin adenine dinucleotide binding"/>
    <property type="evidence" value="ECO:0007669"/>
    <property type="project" value="InterPro"/>
</dbReference>
<evidence type="ECO:0000259" key="6">
    <source>
        <dbReference type="PROSITE" id="PS00623"/>
    </source>
</evidence>
<feature type="domain" description="Glucose-methanol-choline oxidoreductase N-terminal" evidence="6">
    <location>
        <begin position="82"/>
        <end position="105"/>
    </location>
</feature>
<keyword evidence="9" id="KW-1185">Reference proteome</keyword>
<name>A0A3S0GU59_9BURK</name>
<evidence type="ECO:0000256" key="4">
    <source>
        <dbReference type="ARBA" id="ARBA00022827"/>
    </source>
</evidence>
<evidence type="ECO:0000256" key="1">
    <source>
        <dbReference type="ARBA" id="ARBA00001974"/>
    </source>
</evidence>
<dbReference type="PANTHER" id="PTHR11552:SF147">
    <property type="entry name" value="CHOLINE DEHYDROGENASE, MITOCHONDRIAL"/>
    <property type="match status" value="1"/>
</dbReference>
<dbReference type="InterPro" id="IPR036188">
    <property type="entry name" value="FAD/NAD-bd_sf"/>
</dbReference>
<evidence type="ECO:0000313" key="9">
    <source>
        <dbReference type="Proteomes" id="UP000267418"/>
    </source>
</evidence>
<evidence type="ECO:0000256" key="3">
    <source>
        <dbReference type="ARBA" id="ARBA00022630"/>
    </source>
</evidence>
<dbReference type="Gene3D" id="3.50.50.60">
    <property type="entry name" value="FAD/NAD(P)-binding domain"/>
    <property type="match status" value="1"/>
</dbReference>
<sequence>MEFDYVIVGGGSGGATLASRLSEDPAVRVCLVEAGGDGRGILVRAPAGAAAMISGRPRINNYAYHTVPQPGLNGRRGYQPRGRCLGGSSAINAMLYVRGHPDDYDDWERAGCKGWSFDDVLPFFKRAEGNQRGESAMHGAGGPLQVADQQSPREIGEAFVRAAMECGIARNDDFNDGVRQEGAGLYQVTQFHDGAKNGERCSAAAAYLHPVMNSRSNLTVMTGVQAQRVLLDERRATGVEIRRDGEIDTLFARREVVLCGGAFNSPQLLMLSGIGDPEELARHGIEVRHALPGVGRNLQDHVDFILSYRTKEKGLPGLGPAGLLNFAKAIPEWRRSGKGLVATPYAEAGAFIRTDPGLGKPDLQLHFVIALVDDHARKLHGGFGFSCHACVLRPNGRGDVRLNDVNPASAPRIDPKFLSDEEDVARLLAGVKKMREILRAPALQKYRQAELYTAGVNTDEELLSHIRSRADTIYHPVGTCKMGTDAMAVVDAKLRVHGIANLRLVDASVMPTLIGGNTNAPTIMIAERAAEWMRGPLTFDRAELDARRPATIPAPPVLQAAGAGAAQHPAPATVRSGM</sequence>
<keyword evidence="3 5" id="KW-0285">Flavoprotein</keyword>
<comment type="caution">
    <text evidence="8">The sequence shown here is derived from an EMBL/GenBank/DDBJ whole genome shotgun (WGS) entry which is preliminary data.</text>
</comment>
<organism evidence="8 9">
    <name type="scientific">Variovorax gossypii</name>
    <dbReference type="NCBI Taxonomy" id="1679495"/>
    <lineage>
        <taxon>Bacteria</taxon>
        <taxon>Pseudomonadati</taxon>
        <taxon>Pseudomonadota</taxon>
        <taxon>Betaproteobacteria</taxon>
        <taxon>Burkholderiales</taxon>
        <taxon>Comamonadaceae</taxon>
        <taxon>Variovorax</taxon>
    </lineage>
</organism>
<dbReference type="GO" id="GO:0016614">
    <property type="term" value="F:oxidoreductase activity, acting on CH-OH group of donors"/>
    <property type="evidence" value="ECO:0007669"/>
    <property type="project" value="InterPro"/>
</dbReference>
<dbReference type="InterPro" id="IPR007867">
    <property type="entry name" value="GMC_OxRtase_C"/>
</dbReference>
<dbReference type="PIRSF" id="PIRSF000137">
    <property type="entry name" value="Alcohol_oxidase"/>
    <property type="match status" value="1"/>
</dbReference>
<feature type="domain" description="Glucose-methanol-choline oxidoreductase N-terminal" evidence="7">
    <location>
        <begin position="261"/>
        <end position="275"/>
    </location>
</feature>
<evidence type="ECO:0000256" key="5">
    <source>
        <dbReference type="RuleBase" id="RU003968"/>
    </source>
</evidence>
<reference evidence="8 9" key="1">
    <citation type="submission" date="2018-12" db="EMBL/GenBank/DDBJ databases">
        <title>The genome of Variovorax gossypii DSM 100435.</title>
        <authorList>
            <person name="Gao J."/>
            <person name="Sun J."/>
        </authorList>
    </citation>
    <scope>NUCLEOTIDE SEQUENCE [LARGE SCALE GENOMIC DNA]</scope>
    <source>
        <strain evidence="8 9">DSM 100435</strain>
    </source>
</reference>
<dbReference type="Pfam" id="PF05199">
    <property type="entry name" value="GMC_oxred_C"/>
    <property type="match status" value="1"/>
</dbReference>